<feature type="chain" id="PRO_5027135723" description="Epidermal patterning factor-like protein" evidence="6">
    <location>
        <begin position="28"/>
        <end position="123"/>
    </location>
</feature>
<dbReference type="Proteomes" id="UP000017836">
    <property type="component" value="Unassembled WGS sequence"/>
</dbReference>
<feature type="signal peptide" evidence="6">
    <location>
        <begin position="1"/>
        <end position="27"/>
    </location>
</feature>
<dbReference type="OMA" id="CKCGDFM"/>
<organism evidence="7 8">
    <name type="scientific">Amborella trichopoda</name>
    <dbReference type="NCBI Taxonomy" id="13333"/>
    <lineage>
        <taxon>Eukaryota</taxon>
        <taxon>Viridiplantae</taxon>
        <taxon>Streptophyta</taxon>
        <taxon>Embryophyta</taxon>
        <taxon>Tracheophyta</taxon>
        <taxon>Spermatophyta</taxon>
        <taxon>Magnoliopsida</taxon>
        <taxon>Amborellales</taxon>
        <taxon>Amborellaceae</taxon>
        <taxon>Amborella</taxon>
    </lineage>
</organism>
<evidence type="ECO:0000256" key="1">
    <source>
        <dbReference type="ARBA" id="ARBA00004613"/>
    </source>
</evidence>
<dbReference type="AlphaFoldDB" id="U5CXP3"/>
<keyword evidence="6" id="KW-0217">Developmental protein</keyword>
<keyword evidence="8" id="KW-1185">Reference proteome</keyword>
<dbReference type="OrthoDB" id="1922142at2759"/>
<evidence type="ECO:0000256" key="3">
    <source>
        <dbReference type="ARBA" id="ARBA00022525"/>
    </source>
</evidence>
<evidence type="ECO:0000256" key="6">
    <source>
        <dbReference type="RuleBase" id="RU367102"/>
    </source>
</evidence>
<dbReference type="EMBL" id="KI392532">
    <property type="protein sequence ID" value="ERN14735.1"/>
    <property type="molecule type" value="Genomic_DNA"/>
</dbReference>
<dbReference type="Pfam" id="PF17181">
    <property type="entry name" value="EPF"/>
    <property type="match status" value="1"/>
</dbReference>
<dbReference type="GO" id="GO:0005576">
    <property type="term" value="C:extracellular region"/>
    <property type="evidence" value="ECO:0007669"/>
    <property type="project" value="UniProtKB-SubCell"/>
</dbReference>
<protein>
    <recommendedName>
        <fullName evidence="6">Epidermal patterning factor-like protein</fullName>
    </recommendedName>
</protein>
<reference evidence="8" key="1">
    <citation type="journal article" date="2013" name="Science">
        <title>The Amborella genome and the evolution of flowering plants.</title>
        <authorList>
            <consortium name="Amborella Genome Project"/>
        </authorList>
    </citation>
    <scope>NUCLEOTIDE SEQUENCE [LARGE SCALE GENOMIC DNA]</scope>
</reference>
<accession>U5CXP3</accession>
<evidence type="ECO:0000256" key="2">
    <source>
        <dbReference type="ARBA" id="ARBA00008127"/>
    </source>
</evidence>
<dbReference type="KEGG" id="atr:18443001"/>
<name>U5CXP3_AMBTC</name>
<comment type="similarity">
    <text evidence="2 6">Belongs to the plant cysteine rich small secretory peptide family. Epidermal patterning factor subfamily.</text>
</comment>
<keyword evidence="5" id="KW-1015">Disulfide bond</keyword>
<evidence type="ECO:0000313" key="7">
    <source>
        <dbReference type="EMBL" id="ERN14735.1"/>
    </source>
</evidence>
<dbReference type="PANTHER" id="PTHR33109">
    <property type="entry name" value="EPIDERMAL PATTERNING FACTOR-LIKE PROTEIN 4"/>
    <property type="match status" value="1"/>
</dbReference>
<keyword evidence="4 6" id="KW-0732">Signal</keyword>
<dbReference type="HOGENOM" id="CLU_135272_0_0_1"/>
<dbReference type="STRING" id="13333.U5CXP3"/>
<evidence type="ECO:0000256" key="5">
    <source>
        <dbReference type="ARBA" id="ARBA00023157"/>
    </source>
</evidence>
<sequence>MMVQFGLLCKTTTLLFVLHVLVSVSHGNLTTTETSIAGSIPTNNQDLVDEKTRLGSTPPSCRHKCNECYPCKAVQVPTLPMHDRIRRGFEPSVPLSLPDDGKMYSNYKPMGWKCKCGSHLFNP</sequence>
<dbReference type="Gramene" id="ERN14735">
    <property type="protein sequence ID" value="ERN14735"/>
    <property type="gene ID" value="AMTR_s00038p00234600"/>
</dbReference>
<dbReference type="PANTHER" id="PTHR33109:SF3">
    <property type="entry name" value="EPIDERMAL PATTERNING FACTOR-LIKE PROTEIN"/>
    <property type="match status" value="1"/>
</dbReference>
<keyword evidence="3 6" id="KW-0964">Secreted</keyword>
<dbReference type="InterPro" id="IPR039455">
    <property type="entry name" value="EPFL"/>
</dbReference>
<dbReference type="GO" id="GO:0010052">
    <property type="term" value="P:guard cell differentiation"/>
    <property type="evidence" value="ECO:0000318"/>
    <property type="project" value="GO_Central"/>
</dbReference>
<comment type="subcellular location">
    <subcellularLocation>
        <location evidence="1 6">Secreted</location>
    </subcellularLocation>
</comment>
<proteinExistence type="inferred from homology"/>
<evidence type="ECO:0000256" key="4">
    <source>
        <dbReference type="ARBA" id="ARBA00022729"/>
    </source>
</evidence>
<evidence type="ECO:0000313" key="8">
    <source>
        <dbReference type="Proteomes" id="UP000017836"/>
    </source>
</evidence>
<comment type="function">
    <text evidence="6">Controls stomatal patterning.</text>
</comment>
<gene>
    <name evidence="7" type="ORF">AMTR_s00038p00234600</name>
</gene>
<dbReference type="eggNOG" id="ENOG502SAGJ">
    <property type="taxonomic scope" value="Eukaryota"/>
</dbReference>